<evidence type="ECO:0000313" key="3">
    <source>
        <dbReference type="Proteomes" id="UP001597641"/>
    </source>
</evidence>
<keyword evidence="1" id="KW-1133">Transmembrane helix</keyword>
<proteinExistence type="predicted"/>
<keyword evidence="1" id="KW-0812">Transmembrane</keyword>
<dbReference type="RefSeq" id="WP_377489461.1">
    <property type="nucleotide sequence ID" value="NZ_JBHUOX010000022.1"/>
</dbReference>
<evidence type="ECO:0000313" key="2">
    <source>
        <dbReference type="EMBL" id="MFD3002987.1"/>
    </source>
</evidence>
<comment type="caution">
    <text evidence="2">The sequence shown here is derived from an EMBL/GenBank/DDBJ whole genome shotgun (WGS) entry which is preliminary data.</text>
</comment>
<feature type="transmembrane region" description="Helical" evidence="1">
    <location>
        <begin position="129"/>
        <end position="151"/>
    </location>
</feature>
<name>A0ABW6C0T4_9BACT</name>
<evidence type="ECO:0000256" key="1">
    <source>
        <dbReference type="SAM" id="Phobius"/>
    </source>
</evidence>
<organism evidence="2 3">
    <name type="scientific">Pontibacter toksunensis</name>
    <dbReference type="NCBI Taxonomy" id="1332631"/>
    <lineage>
        <taxon>Bacteria</taxon>
        <taxon>Pseudomonadati</taxon>
        <taxon>Bacteroidota</taxon>
        <taxon>Cytophagia</taxon>
        <taxon>Cytophagales</taxon>
        <taxon>Hymenobacteraceae</taxon>
        <taxon>Pontibacter</taxon>
    </lineage>
</organism>
<dbReference type="Proteomes" id="UP001597641">
    <property type="component" value="Unassembled WGS sequence"/>
</dbReference>
<keyword evidence="1" id="KW-0472">Membrane</keyword>
<accession>A0ABW6C0T4</accession>
<gene>
    <name evidence="2" type="ORF">ACFS7Z_21660</name>
</gene>
<dbReference type="EMBL" id="JBHUOX010000022">
    <property type="protein sequence ID" value="MFD3002987.1"/>
    <property type="molecule type" value="Genomic_DNA"/>
</dbReference>
<protein>
    <submittedName>
        <fullName evidence="2">Uncharacterized protein</fullName>
    </submittedName>
</protein>
<reference evidence="3" key="1">
    <citation type="journal article" date="2019" name="Int. J. Syst. Evol. Microbiol.">
        <title>The Global Catalogue of Microorganisms (GCM) 10K type strain sequencing project: providing services to taxonomists for standard genome sequencing and annotation.</title>
        <authorList>
            <consortium name="The Broad Institute Genomics Platform"/>
            <consortium name="The Broad Institute Genome Sequencing Center for Infectious Disease"/>
            <person name="Wu L."/>
            <person name="Ma J."/>
        </authorList>
    </citation>
    <scope>NUCLEOTIDE SEQUENCE [LARGE SCALE GENOMIC DNA]</scope>
    <source>
        <strain evidence="3">KCTC 23984</strain>
    </source>
</reference>
<keyword evidence="3" id="KW-1185">Reference proteome</keyword>
<sequence>MKKVLKRFHEPFTAEIKHPQTRVIEFIVNEKHKKRGLFDFLSSSPIDFREITISNGSLMIDVKPKMLNPFRGMGKIFMKLEKDDNSSWTKVEGEIVPYNNRYIITVFLFLSFLTVWTAFAFIIDTSINTFIVVALGWTMFTFILYMLPFWYRSRLREYKDSLLLILNSKSVKQKRFR</sequence>
<feature type="transmembrane region" description="Helical" evidence="1">
    <location>
        <begin position="102"/>
        <end position="123"/>
    </location>
</feature>